<evidence type="ECO:0000256" key="4">
    <source>
        <dbReference type="ARBA" id="ARBA00005169"/>
    </source>
</evidence>
<dbReference type="PANTHER" id="PTHR42945:SF9">
    <property type="entry name" value="HISTIDINE BIOSYNTHESIS BIFUNCTIONAL PROTEIN HISIE"/>
    <property type="match status" value="1"/>
</dbReference>
<keyword evidence="10 15" id="KW-0547">Nucleotide-binding</keyword>
<dbReference type="InterPro" id="IPR021130">
    <property type="entry name" value="PRib-ATP_PPHydrolase-like"/>
</dbReference>
<evidence type="ECO:0000256" key="5">
    <source>
        <dbReference type="ARBA" id="ARBA00005204"/>
    </source>
</evidence>
<evidence type="ECO:0000256" key="3">
    <source>
        <dbReference type="ARBA" id="ARBA00004496"/>
    </source>
</evidence>
<accession>A0A934IWW7</accession>
<dbReference type="FunFam" id="3.10.20.810:FF:000001">
    <property type="entry name" value="Histidine biosynthesis bifunctional protein HisIE"/>
    <property type="match status" value="1"/>
</dbReference>
<evidence type="ECO:0000313" key="18">
    <source>
        <dbReference type="Proteomes" id="UP000640274"/>
    </source>
</evidence>
<dbReference type="Proteomes" id="UP000640274">
    <property type="component" value="Unassembled WGS sequence"/>
</dbReference>
<comment type="pathway">
    <text evidence="4 15">Amino-acid biosynthesis; L-histidine biosynthesis; L-histidine from 5-phospho-alpha-D-ribose 1-diphosphate: step 3/9.</text>
</comment>
<evidence type="ECO:0000256" key="13">
    <source>
        <dbReference type="ARBA" id="ARBA00023102"/>
    </source>
</evidence>
<dbReference type="HAMAP" id="MF_01019">
    <property type="entry name" value="HisIE"/>
    <property type="match status" value="1"/>
</dbReference>
<dbReference type="NCBIfam" id="NF000768">
    <property type="entry name" value="PRK00051.1"/>
    <property type="match status" value="1"/>
</dbReference>
<evidence type="ECO:0000256" key="12">
    <source>
        <dbReference type="ARBA" id="ARBA00022840"/>
    </source>
</evidence>
<keyword evidence="13 15" id="KW-0368">Histidine biosynthesis</keyword>
<comment type="catalytic activity">
    <reaction evidence="1 15">
        <text>1-(5-phospho-beta-D-ribosyl)-5'-AMP + H2O = 1-(5-phospho-beta-D-ribosyl)-5-[(5-phospho-beta-D-ribosylamino)methylideneamino]imidazole-4-carboxamide</text>
        <dbReference type="Rhea" id="RHEA:20049"/>
        <dbReference type="ChEBI" id="CHEBI:15377"/>
        <dbReference type="ChEBI" id="CHEBI:58435"/>
        <dbReference type="ChEBI" id="CHEBI:59457"/>
        <dbReference type="EC" id="3.5.4.19"/>
    </reaction>
</comment>
<dbReference type="InterPro" id="IPR002496">
    <property type="entry name" value="PRib_AMP_CycHydrolase_dom"/>
</dbReference>
<name>A0A934IWW7_9BACL</name>
<feature type="region of interest" description="Phosphoribosyl-AMP cyclohydrolase" evidence="15">
    <location>
        <begin position="1"/>
        <end position="127"/>
    </location>
</feature>
<comment type="subcellular location">
    <subcellularLocation>
        <location evidence="3 15">Cytoplasm</location>
    </subcellularLocation>
</comment>
<comment type="similarity">
    <text evidence="6 15">In the C-terminal section; belongs to the PRA-PH family.</text>
</comment>
<evidence type="ECO:0000256" key="14">
    <source>
        <dbReference type="ARBA" id="ARBA00023268"/>
    </source>
</evidence>
<feature type="domain" description="Phosphoribosyl-AMP cyclohydrolase" evidence="16">
    <location>
        <begin position="33"/>
        <end position="106"/>
    </location>
</feature>
<dbReference type="GO" id="GO:0005737">
    <property type="term" value="C:cytoplasm"/>
    <property type="evidence" value="ECO:0007669"/>
    <property type="project" value="UniProtKB-SubCell"/>
</dbReference>
<dbReference type="GO" id="GO:0004636">
    <property type="term" value="F:phosphoribosyl-ATP diphosphatase activity"/>
    <property type="evidence" value="ECO:0007669"/>
    <property type="project" value="UniProtKB-UniRule"/>
</dbReference>
<feature type="region of interest" description="Phosphoribosyl-ATP pyrophosphohydrolase" evidence="15">
    <location>
        <begin position="128"/>
        <end position="224"/>
    </location>
</feature>
<evidence type="ECO:0000256" key="1">
    <source>
        <dbReference type="ARBA" id="ARBA00000024"/>
    </source>
</evidence>
<evidence type="ECO:0000256" key="2">
    <source>
        <dbReference type="ARBA" id="ARBA00001460"/>
    </source>
</evidence>
<dbReference type="Gene3D" id="1.10.287.1080">
    <property type="entry name" value="MazG-like"/>
    <property type="match status" value="1"/>
</dbReference>
<dbReference type="SUPFAM" id="SSF141734">
    <property type="entry name" value="HisI-like"/>
    <property type="match status" value="1"/>
</dbReference>
<dbReference type="Gene3D" id="3.10.20.810">
    <property type="entry name" value="Phosphoribosyl-AMP cyclohydrolase"/>
    <property type="match status" value="1"/>
</dbReference>
<proteinExistence type="inferred from homology"/>
<keyword evidence="9 15" id="KW-0028">Amino-acid biosynthesis</keyword>
<dbReference type="CDD" id="cd11534">
    <property type="entry name" value="NTP-PPase_HisIE_like"/>
    <property type="match status" value="1"/>
</dbReference>
<organism evidence="17 18">
    <name type="scientific">Paenibacillus roseus</name>
    <dbReference type="NCBI Taxonomy" id="2798579"/>
    <lineage>
        <taxon>Bacteria</taxon>
        <taxon>Bacillati</taxon>
        <taxon>Bacillota</taxon>
        <taxon>Bacilli</taxon>
        <taxon>Bacillales</taxon>
        <taxon>Paenibacillaceae</taxon>
        <taxon>Paenibacillus</taxon>
    </lineage>
</organism>
<dbReference type="SUPFAM" id="SSF101386">
    <property type="entry name" value="all-alpha NTP pyrophosphatases"/>
    <property type="match status" value="1"/>
</dbReference>
<gene>
    <name evidence="15" type="primary">hisI</name>
    <name evidence="15" type="synonym">hisIE</name>
    <name evidence="17" type="ORF">JFN88_05625</name>
</gene>
<comment type="catalytic activity">
    <reaction evidence="2 15">
        <text>1-(5-phospho-beta-D-ribosyl)-ATP + H2O = 1-(5-phospho-beta-D-ribosyl)-5'-AMP + diphosphate + H(+)</text>
        <dbReference type="Rhea" id="RHEA:22828"/>
        <dbReference type="ChEBI" id="CHEBI:15377"/>
        <dbReference type="ChEBI" id="CHEBI:15378"/>
        <dbReference type="ChEBI" id="CHEBI:33019"/>
        <dbReference type="ChEBI" id="CHEBI:59457"/>
        <dbReference type="ChEBI" id="CHEBI:73183"/>
        <dbReference type="EC" id="3.6.1.31"/>
    </reaction>
</comment>
<dbReference type="GO" id="GO:0005524">
    <property type="term" value="F:ATP binding"/>
    <property type="evidence" value="ECO:0007669"/>
    <property type="project" value="UniProtKB-KW"/>
</dbReference>
<dbReference type="GO" id="GO:0000105">
    <property type="term" value="P:L-histidine biosynthetic process"/>
    <property type="evidence" value="ECO:0007669"/>
    <property type="project" value="UniProtKB-UniRule"/>
</dbReference>
<keyword evidence="11 15" id="KW-0378">Hydrolase</keyword>
<comment type="similarity">
    <text evidence="7 15">In the N-terminal section; belongs to the PRA-CH family.</text>
</comment>
<evidence type="ECO:0000256" key="6">
    <source>
        <dbReference type="ARBA" id="ARBA00007731"/>
    </source>
</evidence>
<keyword evidence="12 15" id="KW-0067">ATP-binding</keyword>
<dbReference type="EC" id="3.6.1.31" evidence="15"/>
<dbReference type="InterPro" id="IPR026660">
    <property type="entry name" value="PRA-CH"/>
</dbReference>
<dbReference type="EMBL" id="JAELUP010000014">
    <property type="protein sequence ID" value="MBJ6360796.1"/>
    <property type="molecule type" value="Genomic_DNA"/>
</dbReference>
<keyword evidence="8 15" id="KW-0963">Cytoplasm</keyword>
<dbReference type="PANTHER" id="PTHR42945">
    <property type="entry name" value="HISTIDINE BIOSYNTHESIS BIFUNCTIONAL PROTEIN"/>
    <property type="match status" value="1"/>
</dbReference>
<dbReference type="InterPro" id="IPR023019">
    <property type="entry name" value="His_synth_HisIE"/>
</dbReference>
<dbReference type="Pfam" id="PF01503">
    <property type="entry name" value="PRA-PH"/>
    <property type="match status" value="1"/>
</dbReference>
<evidence type="ECO:0000256" key="9">
    <source>
        <dbReference type="ARBA" id="ARBA00022605"/>
    </source>
</evidence>
<keyword evidence="14 15" id="KW-0511">Multifunctional enzyme</keyword>
<dbReference type="InterPro" id="IPR038019">
    <property type="entry name" value="PRib_AMP_CycHydrolase_sf"/>
</dbReference>
<protein>
    <recommendedName>
        <fullName evidence="15">Histidine biosynthesis bifunctional protein HisIE</fullName>
    </recommendedName>
    <domain>
        <recommendedName>
            <fullName evidence="15">Phosphoribosyl-AMP cyclohydrolase</fullName>
            <shortName evidence="15">PRA-CH</shortName>
            <ecNumber evidence="15">3.5.4.19</ecNumber>
        </recommendedName>
    </domain>
    <domain>
        <recommendedName>
            <fullName evidence="15">Phosphoribosyl-ATP pyrophosphatase</fullName>
            <shortName evidence="15">PRA-PH</shortName>
            <ecNumber evidence="15">3.6.1.31</ecNumber>
        </recommendedName>
    </domain>
</protein>
<dbReference type="EC" id="3.5.4.19" evidence="15"/>
<dbReference type="NCBIfam" id="TIGR03188">
    <property type="entry name" value="histidine_hisI"/>
    <property type="match status" value="1"/>
</dbReference>
<evidence type="ECO:0000256" key="8">
    <source>
        <dbReference type="ARBA" id="ARBA00022490"/>
    </source>
</evidence>
<dbReference type="NCBIfam" id="NF002747">
    <property type="entry name" value="PRK02759.1"/>
    <property type="match status" value="1"/>
</dbReference>
<keyword evidence="18" id="KW-1185">Reference proteome</keyword>
<dbReference type="GO" id="GO:0004635">
    <property type="term" value="F:phosphoribosyl-AMP cyclohydrolase activity"/>
    <property type="evidence" value="ECO:0007669"/>
    <property type="project" value="UniProtKB-UniRule"/>
</dbReference>
<comment type="caution">
    <text evidence="17">The sequence shown here is derived from an EMBL/GenBank/DDBJ whole genome shotgun (WGS) entry which is preliminary data.</text>
</comment>
<evidence type="ECO:0000313" key="17">
    <source>
        <dbReference type="EMBL" id="MBJ6360796.1"/>
    </source>
</evidence>
<dbReference type="InterPro" id="IPR008179">
    <property type="entry name" value="HisE"/>
</dbReference>
<evidence type="ECO:0000256" key="11">
    <source>
        <dbReference type="ARBA" id="ARBA00022801"/>
    </source>
</evidence>
<dbReference type="Pfam" id="PF01502">
    <property type="entry name" value="PRA-CH"/>
    <property type="match status" value="1"/>
</dbReference>
<reference evidence="17" key="1">
    <citation type="submission" date="2020-12" db="EMBL/GenBank/DDBJ databases">
        <authorList>
            <person name="Huq M.A."/>
        </authorList>
    </citation>
    <scope>NUCLEOTIDE SEQUENCE</scope>
    <source>
        <strain evidence="17">MAHUQ-46</strain>
    </source>
</reference>
<dbReference type="HAMAP" id="MF_01021">
    <property type="entry name" value="HisI"/>
    <property type="match status" value="1"/>
</dbReference>
<comment type="pathway">
    <text evidence="5 15">Amino-acid biosynthesis; L-histidine biosynthesis; L-histidine from 5-phospho-alpha-D-ribose 1-diphosphate: step 2/9.</text>
</comment>
<evidence type="ECO:0000256" key="7">
    <source>
        <dbReference type="ARBA" id="ARBA00008299"/>
    </source>
</evidence>
<evidence type="ECO:0000256" key="10">
    <source>
        <dbReference type="ARBA" id="ARBA00022741"/>
    </source>
</evidence>
<dbReference type="RefSeq" id="WP_199018350.1">
    <property type="nucleotide sequence ID" value="NZ_JAELUP010000014.1"/>
</dbReference>
<dbReference type="HAMAP" id="MF_01020">
    <property type="entry name" value="HisE"/>
    <property type="match status" value="1"/>
</dbReference>
<evidence type="ECO:0000256" key="15">
    <source>
        <dbReference type="HAMAP-Rule" id="MF_01019"/>
    </source>
</evidence>
<evidence type="ECO:0000259" key="16">
    <source>
        <dbReference type="Pfam" id="PF01502"/>
    </source>
</evidence>
<dbReference type="AlphaFoldDB" id="A0A934IWW7"/>
<sequence length="224" mass="25466">MTEQAFSLDAVKWDRDGLVPAIVQDAVSKEVLMMAYMSRESLQKSVESGETWFWSRSRQELWHKGATSGHIQKIRSIKYDCDGDTLLVRVEQQGAACHTGRYSCFYNDIPVEGATDDPREAGDRFAMLNQLEATIAERYAERPSGAYTTYLFEKGVDKILKKVGEESAEVIIASKNQDNDELRSEVSDLIFHLMVLLRERGLPLDDVMRELGARHNKPTTNKMR</sequence>